<protein>
    <recommendedName>
        <fullName evidence="4">Polyketide cyclase/dehydrase</fullName>
    </recommendedName>
</protein>
<dbReference type="SUPFAM" id="SSF55961">
    <property type="entry name" value="Bet v1-like"/>
    <property type="match status" value="1"/>
</dbReference>
<accession>A0A9P4J7Q1</accession>
<dbReference type="AlphaFoldDB" id="A0A9P4J7Q1"/>
<feature type="compositionally biased region" description="Basic and acidic residues" evidence="1">
    <location>
        <begin position="209"/>
        <end position="220"/>
    </location>
</feature>
<evidence type="ECO:0008006" key="4">
    <source>
        <dbReference type="Google" id="ProtNLM"/>
    </source>
</evidence>
<evidence type="ECO:0000313" key="3">
    <source>
        <dbReference type="Proteomes" id="UP000799439"/>
    </source>
</evidence>
<feature type="region of interest" description="Disordered" evidence="1">
    <location>
        <begin position="84"/>
        <end position="103"/>
    </location>
</feature>
<dbReference type="InterPro" id="IPR023393">
    <property type="entry name" value="START-like_dom_sf"/>
</dbReference>
<feature type="region of interest" description="Disordered" evidence="1">
    <location>
        <begin position="180"/>
        <end position="220"/>
    </location>
</feature>
<dbReference type="EMBL" id="ML996084">
    <property type="protein sequence ID" value="KAF2153963.1"/>
    <property type="molecule type" value="Genomic_DNA"/>
</dbReference>
<dbReference type="Gene3D" id="3.30.530.20">
    <property type="match status" value="1"/>
</dbReference>
<evidence type="ECO:0000313" key="2">
    <source>
        <dbReference type="EMBL" id="KAF2153963.1"/>
    </source>
</evidence>
<evidence type="ECO:0000256" key="1">
    <source>
        <dbReference type="SAM" id="MobiDB-lite"/>
    </source>
</evidence>
<dbReference type="Proteomes" id="UP000799439">
    <property type="component" value="Unassembled WGS sequence"/>
</dbReference>
<sequence length="220" mass="23905">MAPPIPTPLIPKGKWSVVSADQIHARAEVIYDAIVNTSTWPDWSTFVPLVNITSQPPDVDPGSKLMVNGTDMTFTVHMSASFKTKSAERGGPVPPRPNAGDAPGTRYHVGWEGKGIPTWLLHAQRINEIITTADPNVCEYKTWETFDGLLVPMLKMTNGKNLETMFVTWTKDLKGYCEKQQQQGSGGKSAEGQGTNVSEAHTQPSSADVDGKKDAVELQG</sequence>
<gene>
    <name evidence="2" type="ORF">K461DRAFT_119521</name>
</gene>
<keyword evidence="3" id="KW-1185">Reference proteome</keyword>
<name>A0A9P4J7Q1_9PEZI</name>
<proteinExistence type="predicted"/>
<comment type="caution">
    <text evidence="2">The sequence shown here is derived from an EMBL/GenBank/DDBJ whole genome shotgun (WGS) entry which is preliminary data.</text>
</comment>
<feature type="compositionally biased region" description="Polar residues" evidence="1">
    <location>
        <begin position="195"/>
        <end position="206"/>
    </location>
</feature>
<reference evidence="2" key="1">
    <citation type="journal article" date="2020" name="Stud. Mycol.">
        <title>101 Dothideomycetes genomes: a test case for predicting lifestyles and emergence of pathogens.</title>
        <authorList>
            <person name="Haridas S."/>
            <person name="Albert R."/>
            <person name="Binder M."/>
            <person name="Bloem J."/>
            <person name="Labutti K."/>
            <person name="Salamov A."/>
            <person name="Andreopoulos B."/>
            <person name="Baker S."/>
            <person name="Barry K."/>
            <person name="Bills G."/>
            <person name="Bluhm B."/>
            <person name="Cannon C."/>
            <person name="Castanera R."/>
            <person name="Culley D."/>
            <person name="Daum C."/>
            <person name="Ezra D."/>
            <person name="Gonzalez J."/>
            <person name="Henrissat B."/>
            <person name="Kuo A."/>
            <person name="Liang C."/>
            <person name="Lipzen A."/>
            <person name="Lutzoni F."/>
            <person name="Magnuson J."/>
            <person name="Mondo S."/>
            <person name="Nolan M."/>
            <person name="Ohm R."/>
            <person name="Pangilinan J."/>
            <person name="Park H.-J."/>
            <person name="Ramirez L."/>
            <person name="Alfaro M."/>
            <person name="Sun H."/>
            <person name="Tritt A."/>
            <person name="Yoshinaga Y."/>
            <person name="Zwiers L.-H."/>
            <person name="Turgeon B."/>
            <person name="Goodwin S."/>
            <person name="Spatafora J."/>
            <person name="Crous P."/>
            <person name="Grigoriev I."/>
        </authorList>
    </citation>
    <scope>NUCLEOTIDE SEQUENCE</scope>
    <source>
        <strain evidence="2">CBS 260.36</strain>
    </source>
</reference>
<dbReference type="CDD" id="cd07822">
    <property type="entry name" value="SRPBCC_4"/>
    <property type="match status" value="1"/>
</dbReference>
<dbReference type="OrthoDB" id="509124at2759"/>
<organism evidence="2 3">
    <name type="scientific">Myriangium duriaei CBS 260.36</name>
    <dbReference type="NCBI Taxonomy" id="1168546"/>
    <lineage>
        <taxon>Eukaryota</taxon>
        <taxon>Fungi</taxon>
        <taxon>Dikarya</taxon>
        <taxon>Ascomycota</taxon>
        <taxon>Pezizomycotina</taxon>
        <taxon>Dothideomycetes</taxon>
        <taxon>Dothideomycetidae</taxon>
        <taxon>Myriangiales</taxon>
        <taxon>Myriangiaceae</taxon>
        <taxon>Myriangium</taxon>
    </lineage>
</organism>